<dbReference type="EMBL" id="MU866089">
    <property type="protein sequence ID" value="KAK4181227.1"/>
    <property type="molecule type" value="Genomic_DNA"/>
</dbReference>
<gene>
    <name evidence="4" type="ORF">QBC36DRAFT_296944</name>
</gene>
<evidence type="ECO:0000313" key="5">
    <source>
        <dbReference type="Proteomes" id="UP001302321"/>
    </source>
</evidence>
<evidence type="ECO:0000256" key="2">
    <source>
        <dbReference type="RuleBase" id="RU003457"/>
    </source>
</evidence>
<dbReference type="InterPro" id="IPR012093">
    <property type="entry name" value="Pirin"/>
</dbReference>
<comment type="similarity">
    <text evidence="1 2">Belongs to the pirin family.</text>
</comment>
<keyword evidence="5" id="KW-1185">Reference proteome</keyword>
<dbReference type="InterPro" id="IPR011051">
    <property type="entry name" value="RmlC_Cupin_sf"/>
</dbReference>
<dbReference type="InterPro" id="IPR014710">
    <property type="entry name" value="RmlC-like_jellyroll"/>
</dbReference>
<dbReference type="PANTHER" id="PTHR43212:SF3">
    <property type="entry name" value="QUERCETIN 2,3-DIOXYGENASE"/>
    <property type="match status" value="1"/>
</dbReference>
<proteinExistence type="inferred from homology"/>
<reference evidence="4" key="2">
    <citation type="submission" date="2023-05" db="EMBL/GenBank/DDBJ databases">
        <authorList>
            <consortium name="Lawrence Berkeley National Laboratory"/>
            <person name="Steindorff A."/>
            <person name="Hensen N."/>
            <person name="Bonometti L."/>
            <person name="Westerberg I."/>
            <person name="Brannstrom I.O."/>
            <person name="Guillou S."/>
            <person name="Cros-Aarteil S."/>
            <person name="Calhoun S."/>
            <person name="Haridas S."/>
            <person name="Kuo A."/>
            <person name="Mondo S."/>
            <person name="Pangilinan J."/>
            <person name="Riley R."/>
            <person name="Labutti K."/>
            <person name="Andreopoulos B."/>
            <person name="Lipzen A."/>
            <person name="Chen C."/>
            <person name="Yanf M."/>
            <person name="Daum C."/>
            <person name="Ng V."/>
            <person name="Clum A."/>
            <person name="Ohm R."/>
            <person name="Martin F."/>
            <person name="Silar P."/>
            <person name="Natvig D."/>
            <person name="Lalanne C."/>
            <person name="Gautier V."/>
            <person name="Ament-Velasquez S.L."/>
            <person name="Kruys A."/>
            <person name="Hutchinson M.I."/>
            <person name="Powell A.J."/>
            <person name="Barry K."/>
            <person name="Miller A.N."/>
            <person name="Grigoriev I.V."/>
            <person name="Debuchy R."/>
            <person name="Gladieux P."/>
            <person name="Thoren M.H."/>
            <person name="Johannesson H."/>
        </authorList>
    </citation>
    <scope>NUCLEOTIDE SEQUENCE</scope>
    <source>
        <strain evidence="4">CBS 892.96</strain>
    </source>
</reference>
<dbReference type="SUPFAM" id="SSF51182">
    <property type="entry name" value="RmlC-like cupins"/>
    <property type="match status" value="1"/>
</dbReference>
<accession>A0AAN6WIX3</accession>
<evidence type="ECO:0000256" key="1">
    <source>
        <dbReference type="ARBA" id="ARBA00008416"/>
    </source>
</evidence>
<protein>
    <submittedName>
        <fullName evidence="4">RmlC-like cupin domain-containing protein</fullName>
    </submittedName>
</protein>
<dbReference type="CDD" id="cd02910">
    <property type="entry name" value="cupin_Yhhw_N"/>
    <property type="match status" value="1"/>
</dbReference>
<sequence length="362" mass="40630">MRRPFLLSSIFIAFFAFIITCYKSEILQTLSIYMSTALLTLTTHLSNLTSNSNLTTPIHQPPPPSPMNTAKTAMSRTLHHAKITPHLTSTRGHSDHGWLNTYHSFSFANWYNPSYTSFGSLRVLNEDRVKPQSGFPTHPHRDFEIFSYILSGELTHRDSMLTKGAEGDNVSPDQFYRMKRGDVQFTTGGTGIAHSEFNEHKRDTVHFLQIWALPWKRGLKPRYHTRHFGEEDKRKGFVTILSPLKGGVDATAEEEVKAEAVVEGTIPIHADLLMGAGVIKERNKFEWIVGGRGNVTEQNKRKVFVHLPMTKGGRASIRLDGRDDAVLKEGDGAFIENVNKGDKLWVESVGEVEAEVVVLDTA</sequence>
<dbReference type="Pfam" id="PF02678">
    <property type="entry name" value="Pirin"/>
    <property type="match status" value="1"/>
</dbReference>
<dbReference type="Gene3D" id="2.60.120.10">
    <property type="entry name" value="Jelly Rolls"/>
    <property type="match status" value="1"/>
</dbReference>
<dbReference type="PANTHER" id="PTHR43212">
    <property type="entry name" value="QUERCETIN 2,3-DIOXYGENASE"/>
    <property type="match status" value="1"/>
</dbReference>
<reference evidence="4" key="1">
    <citation type="journal article" date="2023" name="Mol. Phylogenet. Evol.">
        <title>Genome-scale phylogeny and comparative genomics of the fungal order Sordariales.</title>
        <authorList>
            <person name="Hensen N."/>
            <person name="Bonometti L."/>
            <person name="Westerberg I."/>
            <person name="Brannstrom I.O."/>
            <person name="Guillou S."/>
            <person name="Cros-Aarteil S."/>
            <person name="Calhoun S."/>
            <person name="Haridas S."/>
            <person name="Kuo A."/>
            <person name="Mondo S."/>
            <person name="Pangilinan J."/>
            <person name="Riley R."/>
            <person name="LaButti K."/>
            <person name="Andreopoulos B."/>
            <person name="Lipzen A."/>
            <person name="Chen C."/>
            <person name="Yan M."/>
            <person name="Daum C."/>
            <person name="Ng V."/>
            <person name="Clum A."/>
            <person name="Steindorff A."/>
            <person name="Ohm R.A."/>
            <person name="Martin F."/>
            <person name="Silar P."/>
            <person name="Natvig D.O."/>
            <person name="Lalanne C."/>
            <person name="Gautier V."/>
            <person name="Ament-Velasquez S.L."/>
            <person name="Kruys A."/>
            <person name="Hutchinson M.I."/>
            <person name="Powell A.J."/>
            <person name="Barry K."/>
            <person name="Miller A.N."/>
            <person name="Grigoriev I.V."/>
            <person name="Debuchy R."/>
            <person name="Gladieux P."/>
            <person name="Hiltunen Thoren M."/>
            <person name="Johannesson H."/>
        </authorList>
    </citation>
    <scope>NUCLEOTIDE SEQUENCE</scope>
    <source>
        <strain evidence="4">CBS 892.96</strain>
    </source>
</reference>
<organism evidence="4 5">
    <name type="scientific">Triangularia setosa</name>
    <dbReference type="NCBI Taxonomy" id="2587417"/>
    <lineage>
        <taxon>Eukaryota</taxon>
        <taxon>Fungi</taxon>
        <taxon>Dikarya</taxon>
        <taxon>Ascomycota</taxon>
        <taxon>Pezizomycotina</taxon>
        <taxon>Sordariomycetes</taxon>
        <taxon>Sordariomycetidae</taxon>
        <taxon>Sordariales</taxon>
        <taxon>Podosporaceae</taxon>
        <taxon>Triangularia</taxon>
    </lineage>
</organism>
<dbReference type="AlphaFoldDB" id="A0AAN6WIX3"/>
<feature type="domain" description="Pirin N-terminal" evidence="3">
    <location>
        <begin position="91"/>
        <end position="211"/>
    </location>
</feature>
<comment type="caution">
    <text evidence="4">The sequence shown here is derived from an EMBL/GenBank/DDBJ whole genome shotgun (WGS) entry which is preliminary data.</text>
</comment>
<evidence type="ECO:0000313" key="4">
    <source>
        <dbReference type="EMBL" id="KAK4181227.1"/>
    </source>
</evidence>
<dbReference type="InterPro" id="IPR003829">
    <property type="entry name" value="Pirin_N_dom"/>
</dbReference>
<evidence type="ECO:0000259" key="3">
    <source>
        <dbReference type="Pfam" id="PF02678"/>
    </source>
</evidence>
<name>A0AAN6WIX3_9PEZI</name>
<dbReference type="Proteomes" id="UP001302321">
    <property type="component" value="Unassembled WGS sequence"/>
</dbReference>